<dbReference type="InterPro" id="IPR040442">
    <property type="entry name" value="Pyrv_kinase-like_dom_sf"/>
</dbReference>
<dbReference type="PIRSF" id="PIRSF015582">
    <property type="entry name" value="Cit_lyase_B"/>
    <property type="match status" value="1"/>
</dbReference>
<feature type="domain" description="HpcH/HpaI aldolase/citrate lyase" evidence="7">
    <location>
        <begin position="17"/>
        <end position="233"/>
    </location>
</feature>
<gene>
    <name evidence="8" type="ORF">RB602_01830</name>
</gene>
<dbReference type="EMBL" id="CP136594">
    <property type="protein sequence ID" value="WOE75478.1"/>
    <property type="molecule type" value="Genomic_DNA"/>
</dbReference>
<dbReference type="PANTHER" id="PTHR32308:SF10">
    <property type="entry name" value="CITRATE LYASE SUBUNIT BETA"/>
    <property type="match status" value="1"/>
</dbReference>
<name>A0AA97F7N0_9SPHN</name>
<dbReference type="InterPro" id="IPR011206">
    <property type="entry name" value="Citrate_lyase_beta/mcl1/mcl2"/>
</dbReference>
<evidence type="ECO:0000256" key="1">
    <source>
        <dbReference type="ARBA" id="ARBA00001946"/>
    </source>
</evidence>
<dbReference type="InterPro" id="IPR015813">
    <property type="entry name" value="Pyrv/PenolPyrv_kinase-like_dom"/>
</dbReference>
<evidence type="ECO:0000256" key="6">
    <source>
        <dbReference type="PIRSR" id="PIRSR015582-2"/>
    </source>
</evidence>
<evidence type="ECO:0000256" key="5">
    <source>
        <dbReference type="PIRSR" id="PIRSR015582-1"/>
    </source>
</evidence>
<dbReference type="PANTHER" id="PTHR32308">
    <property type="entry name" value="LYASE BETA SUBUNIT, PUTATIVE (AFU_ORTHOLOGUE AFUA_4G13030)-RELATED"/>
    <property type="match status" value="1"/>
</dbReference>
<organism evidence="8 9">
    <name type="scientific">Alterisphingorhabdus coralli</name>
    <dbReference type="NCBI Taxonomy" id="3071408"/>
    <lineage>
        <taxon>Bacteria</taxon>
        <taxon>Pseudomonadati</taxon>
        <taxon>Pseudomonadota</taxon>
        <taxon>Alphaproteobacteria</taxon>
        <taxon>Sphingomonadales</taxon>
        <taxon>Sphingomonadaceae</taxon>
        <taxon>Alterisphingorhabdus (ex Yan et al. 2024)</taxon>
    </lineage>
</organism>
<keyword evidence="4 6" id="KW-0460">Magnesium</keyword>
<feature type="binding site" evidence="6">
    <location>
        <position position="165"/>
    </location>
    <ligand>
        <name>Mg(2+)</name>
        <dbReference type="ChEBI" id="CHEBI:18420"/>
    </ligand>
</feature>
<dbReference type="AlphaFoldDB" id="A0AA97F7N0"/>
<evidence type="ECO:0000313" key="8">
    <source>
        <dbReference type="EMBL" id="WOE75478.1"/>
    </source>
</evidence>
<evidence type="ECO:0000259" key="7">
    <source>
        <dbReference type="Pfam" id="PF03328"/>
    </source>
</evidence>
<keyword evidence="8" id="KW-0456">Lyase</keyword>
<proteinExistence type="inferred from homology"/>
<keyword evidence="3 6" id="KW-0479">Metal-binding</keyword>
<feature type="binding site" evidence="6">
    <location>
        <position position="136"/>
    </location>
    <ligand>
        <name>Mg(2+)</name>
        <dbReference type="ChEBI" id="CHEBI:18420"/>
    </ligand>
</feature>
<keyword evidence="9" id="KW-1185">Reference proteome</keyword>
<dbReference type="SUPFAM" id="SSF51621">
    <property type="entry name" value="Phosphoenolpyruvate/pyruvate domain"/>
    <property type="match status" value="1"/>
</dbReference>
<feature type="binding site" evidence="5">
    <location>
        <position position="136"/>
    </location>
    <ligand>
        <name>substrate</name>
    </ligand>
</feature>
<feature type="binding site" evidence="5">
    <location>
        <position position="78"/>
    </location>
    <ligand>
        <name>substrate</name>
    </ligand>
</feature>
<dbReference type="GO" id="GO:0016829">
    <property type="term" value="F:lyase activity"/>
    <property type="evidence" value="ECO:0007669"/>
    <property type="project" value="UniProtKB-KW"/>
</dbReference>
<dbReference type="Gene3D" id="3.20.20.60">
    <property type="entry name" value="Phosphoenolpyruvate-binding domains"/>
    <property type="match status" value="1"/>
</dbReference>
<dbReference type="GO" id="GO:0006107">
    <property type="term" value="P:oxaloacetate metabolic process"/>
    <property type="evidence" value="ECO:0007669"/>
    <property type="project" value="TreeGrafter"/>
</dbReference>
<dbReference type="Pfam" id="PF03328">
    <property type="entry name" value="HpcH_HpaI"/>
    <property type="match status" value="1"/>
</dbReference>
<protein>
    <submittedName>
        <fullName evidence="8">CoA ester lyase</fullName>
    </submittedName>
</protein>
<sequence length="299" mass="31448">MVKNPASSSAPAICPRRSALYMPASNERALAKARTLDCDVVIFDLEDAVAPDTKEVARETLAQALAEADYGHRELVLRVNGRDTPWFADDLALAARLSLDAVLLPKVGSPDDVHALAESMAAMGVAKTVALWAMIETPAAILALGDIAGSASDTGLSAFVVGTNDLAKDMRLQADAERTAFQMALSTTVMAARAHGLVALDGVFNGIGDADGLVREAEQGRRLGFDGKTVIHPSQIEACNQVFAPDPDALTEAHAIIAAFAEPDNADKGVISLNGKMVERLHLAEAERLVAEAEAIATR</sequence>
<dbReference type="KEGG" id="acoa:RB602_01830"/>
<comment type="similarity">
    <text evidence="2">Belongs to the HpcH/HpaI aldolase family.</text>
</comment>
<evidence type="ECO:0000256" key="2">
    <source>
        <dbReference type="ARBA" id="ARBA00005568"/>
    </source>
</evidence>
<evidence type="ECO:0000256" key="4">
    <source>
        <dbReference type="ARBA" id="ARBA00022842"/>
    </source>
</evidence>
<reference evidence="8 9" key="1">
    <citation type="submission" date="2023-10" db="EMBL/GenBank/DDBJ databases">
        <title>Complete genome sequence of a Sphingomonadaceae bacterium.</title>
        <authorList>
            <person name="Yan C."/>
        </authorList>
    </citation>
    <scope>NUCLEOTIDE SEQUENCE [LARGE SCALE GENOMIC DNA]</scope>
    <source>
        <strain evidence="8 9">SCSIO 66989</strain>
    </source>
</reference>
<accession>A0AA97F7N0</accession>
<evidence type="ECO:0000313" key="9">
    <source>
        <dbReference type="Proteomes" id="UP001302429"/>
    </source>
</evidence>
<comment type="cofactor">
    <cofactor evidence="1">
        <name>Mg(2+)</name>
        <dbReference type="ChEBI" id="CHEBI:18420"/>
    </cofactor>
</comment>
<dbReference type="GO" id="GO:0000287">
    <property type="term" value="F:magnesium ion binding"/>
    <property type="evidence" value="ECO:0007669"/>
    <property type="project" value="TreeGrafter"/>
</dbReference>
<dbReference type="Proteomes" id="UP001302429">
    <property type="component" value="Chromosome"/>
</dbReference>
<evidence type="ECO:0000256" key="3">
    <source>
        <dbReference type="ARBA" id="ARBA00022723"/>
    </source>
</evidence>
<dbReference type="InterPro" id="IPR005000">
    <property type="entry name" value="Aldolase/citrate-lyase_domain"/>
</dbReference>
<dbReference type="RefSeq" id="WP_317082425.1">
    <property type="nucleotide sequence ID" value="NZ_CP136594.1"/>
</dbReference>